<dbReference type="Proteomes" id="UP000231501">
    <property type="component" value="Unassembled WGS sequence"/>
</dbReference>
<gene>
    <name evidence="1" type="ORF">CS062_11990</name>
</gene>
<dbReference type="OrthoDB" id="1043330at2"/>
<sequence length="203" mass="21290">MPSDLVNIADQYKGLPMGELIGSPLTAACDAQIRLAKATADFIQTVGFDADASGNPGATRQVNFNFKRPTANTNSADGTFYEEQVELSVPLLAIVKVPNLSITKVDIVFDMEVKSSFASKEQNSSQAAASGTASVGFGPFKASVTVSGSVSSHKENTRTSDNSAKYHVEVHAVDDGMPEGLARVMDILQSAVAPRKVGAPTPV</sequence>
<protein>
    <recommendedName>
        <fullName evidence="3">DUF2589 domain-containing protein</fullName>
    </recommendedName>
</protein>
<keyword evidence="2" id="KW-1185">Reference proteome</keyword>
<proteinExistence type="predicted"/>
<evidence type="ECO:0000313" key="1">
    <source>
        <dbReference type="EMBL" id="PIM52944.1"/>
    </source>
</evidence>
<comment type="caution">
    <text evidence="1">The sequence shown here is derived from an EMBL/GenBank/DDBJ whole genome shotgun (WGS) entry which is preliminary data.</text>
</comment>
<organism evidence="1 2">
    <name type="scientific">Roseateles chitinivorans</name>
    <dbReference type="NCBI Taxonomy" id="2917965"/>
    <lineage>
        <taxon>Bacteria</taxon>
        <taxon>Pseudomonadati</taxon>
        <taxon>Pseudomonadota</taxon>
        <taxon>Betaproteobacteria</taxon>
        <taxon>Burkholderiales</taxon>
        <taxon>Sphaerotilaceae</taxon>
        <taxon>Roseateles</taxon>
    </lineage>
</organism>
<reference evidence="1 2" key="1">
    <citation type="submission" date="2017-11" db="EMBL/GenBank/DDBJ databases">
        <title>Draft genome sequence of Mitsuaria sp. HWN-4.</title>
        <authorList>
            <person name="Gundlapally S.R."/>
        </authorList>
    </citation>
    <scope>NUCLEOTIDE SEQUENCE [LARGE SCALE GENOMIC DNA]</scope>
    <source>
        <strain evidence="1 2">HWN-4</strain>
    </source>
</reference>
<dbReference type="AlphaFoldDB" id="A0A2G9CBE4"/>
<accession>A0A2G9CBE4</accession>
<dbReference type="InterPro" id="IPR024510">
    <property type="entry name" value="DUF2589"/>
</dbReference>
<dbReference type="Pfam" id="PF11655">
    <property type="entry name" value="DUF2589"/>
    <property type="match status" value="1"/>
</dbReference>
<dbReference type="EMBL" id="PEOG01000028">
    <property type="protein sequence ID" value="PIM52944.1"/>
    <property type="molecule type" value="Genomic_DNA"/>
</dbReference>
<evidence type="ECO:0008006" key="3">
    <source>
        <dbReference type="Google" id="ProtNLM"/>
    </source>
</evidence>
<dbReference type="RefSeq" id="WP_099861872.1">
    <property type="nucleotide sequence ID" value="NZ_PEOG01000028.1"/>
</dbReference>
<name>A0A2G9CBE4_9BURK</name>
<evidence type="ECO:0000313" key="2">
    <source>
        <dbReference type="Proteomes" id="UP000231501"/>
    </source>
</evidence>